<dbReference type="eggNOG" id="COG2982">
    <property type="taxonomic scope" value="Bacteria"/>
</dbReference>
<dbReference type="HOGENOM" id="CLU_321805_0_0_7"/>
<evidence type="ECO:0000313" key="5">
    <source>
        <dbReference type="Proteomes" id="UP000001935"/>
    </source>
</evidence>
<dbReference type="EMBL" id="CP000251">
    <property type="protein sequence ID" value="ABC81824.1"/>
    <property type="molecule type" value="Genomic_DNA"/>
</dbReference>
<evidence type="ECO:0000259" key="3">
    <source>
        <dbReference type="Pfam" id="PF05170"/>
    </source>
</evidence>
<evidence type="ECO:0000256" key="1">
    <source>
        <dbReference type="SAM" id="MobiDB-lite"/>
    </source>
</evidence>
<dbReference type="Pfam" id="PF05170">
    <property type="entry name" value="AsmA"/>
    <property type="match status" value="1"/>
</dbReference>
<protein>
    <submittedName>
        <fullName evidence="4">AsmA</fullName>
    </submittedName>
</protein>
<organism evidence="4 5">
    <name type="scientific">Anaeromyxobacter dehalogenans (strain 2CP-C)</name>
    <dbReference type="NCBI Taxonomy" id="290397"/>
    <lineage>
        <taxon>Bacteria</taxon>
        <taxon>Pseudomonadati</taxon>
        <taxon>Myxococcota</taxon>
        <taxon>Myxococcia</taxon>
        <taxon>Myxococcales</taxon>
        <taxon>Cystobacterineae</taxon>
        <taxon>Anaeromyxobacteraceae</taxon>
        <taxon>Anaeromyxobacter</taxon>
    </lineage>
</organism>
<reference evidence="4" key="1">
    <citation type="submission" date="2006-01" db="EMBL/GenBank/DDBJ databases">
        <title>Complete sequence of Anaeromyxobacter dehalogenans 2CP-C.</title>
        <authorList>
            <consortium name="US DOE Joint Genome Institute"/>
            <person name="Copeland A."/>
            <person name="Lucas S."/>
            <person name="Lapidus A."/>
            <person name="Barry K."/>
            <person name="Detter J.C."/>
            <person name="Glavina T."/>
            <person name="Hammon N."/>
            <person name="Israni S."/>
            <person name="Pitluck S."/>
            <person name="Brettin T."/>
            <person name="Bruce D."/>
            <person name="Han C."/>
            <person name="Tapia R."/>
            <person name="Gilna P."/>
            <person name="Kiss H."/>
            <person name="Schmutz J."/>
            <person name="Larimer F."/>
            <person name="Land M."/>
            <person name="Kyrpides N."/>
            <person name="Anderson I."/>
            <person name="Sanford R.A."/>
            <person name="Ritalahti K.M."/>
            <person name="Thomas H.S."/>
            <person name="Kirby J.R."/>
            <person name="Zhulin I.B."/>
            <person name="Loeffler F.E."/>
            <person name="Richardson P."/>
        </authorList>
    </citation>
    <scope>NUCLEOTIDE SEQUENCE</scope>
    <source>
        <strain evidence="4">2CP-C</strain>
    </source>
</reference>
<dbReference type="KEGG" id="ade:Adeh_2054"/>
<dbReference type="STRING" id="290397.Adeh_2054"/>
<keyword evidence="2" id="KW-1133">Transmembrane helix</keyword>
<feature type="compositionally biased region" description="Basic and acidic residues" evidence="1">
    <location>
        <begin position="843"/>
        <end position="869"/>
    </location>
</feature>
<feature type="transmembrane region" description="Helical" evidence="2">
    <location>
        <begin position="12"/>
        <end position="31"/>
    </location>
</feature>
<keyword evidence="2" id="KW-0472">Membrane</keyword>
<dbReference type="GO" id="GO:0005886">
    <property type="term" value="C:plasma membrane"/>
    <property type="evidence" value="ECO:0007669"/>
    <property type="project" value="TreeGrafter"/>
</dbReference>
<proteinExistence type="predicted"/>
<dbReference type="Proteomes" id="UP000001935">
    <property type="component" value="Chromosome"/>
</dbReference>
<feature type="domain" description="AsmA" evidence="3">
    <location>
        <begin position="498"/>
        <end position="738"/>
    </location>
</feature>
<dbReference type="PANTHER" id="PTHR30441">
    <property type="entry name" value="DUF748 DOMAIN-CONTAINING PROTEIN"/>
    <property type="match status" value="1"/>
</dbReference>
<dbReference type="RefSeq" id="WP_011421106.1">
    <property type="nucleotide sequence ID" value="NC_007760.1"/>
</dbReference>
<dbReference type="OrthoDB" id="5478271at2"/>
<sequence>MPPARSRRWPKVLAVVAVAVVAVVLAGLLLLDRILLGQVRKQADTLSQRLGRPVTVERVKTRLLGGVGVRVGGVSVGPGEGEDRPLATLERAEVEVNLLGALLSGGKRVTVREAVVDGLRVNVVRFPDGITNLERVAKRLEETAAKEPPAQAPEGEPKPADLSAVRVDRAAVENARIAFLDRSVKGAEELYVDDLDVEVRDLRAGRPLEVVLKAAVLAKAQNLELRVKAAPLPPTLVPTPEQLTLKVQPIDLGPLAPFVPGEAGFRGGRFQADLAVALGAAVPGGSGRTTVKGGFRADQLAFAGQEGGKKLDASLDADLDADAEKGDLRIGKLELTAGPVALTGHGAATGLRGDAPRVEGLEIVSRGLDLAALTAYYPPLRKQLGDNVVAGPIGLSLKGSGGQAAQSLELRVDLGPVHLAIPRQLAKAAGAPMSLVARADLAQQGGVVRFDAGADLAGVDLRPGGSIAKKPGDPMSARAAGTYRKAGAEQQVELTRLDLDLLGDALAGKARVALGGTKEKPTTRFDAELSGQRLDLDRLLVPAPEGAEKPKEPAASKPLDPKAFAGLSGTASVRLGLLRMEKQDLRDVVLKVKVVEDAVTLEEARLVAFGGSVSAAGTAVKLAHPEEPFKIDVTMKGVEGEQLLALFSKRKVIGGKLDAALQLTGKGTSLDPIKQSATGSLTGDLRDGAFFGKDLVAAVAAPIASKLPFAGGRVTEGGSTSLGKQLGFAFQIANGVAKLTKPITVKTGDNALSFDGGVRLDGTLQMPTTLELGPEVIAKITGGRAKMSAPIPVTFNLSGPAWSPRLDGLSLDGAVQAIVKQAATSAAGRLLGDKAGAAGADLGKQKAAAEQKARDEAQKRKQQLEDEAKKKLKGLFGR</sequence>
<evidence type="ECO:0000313" key="4">
    <source>
        <dbReference type="EMBL" id="ABC81824.1"/>
    </source>
</evidence>
<dbReference type="GO" id="GO:0090313">
    <property type="term" value="P:regulation of protein targeting to membrane"/>
    <property type="evidence" value="ECO:0007669"/>
    <property type="project" value="TreeGrafter"/>
</dbReference>
<name>Q2IJJ2_ANADE</name>
<evidence type="ECO:0000256" key="2">
    <source>
        <dbReference type="SAM" id="Phobius"/>
    </source>
</evidence>
<dbReference type="InterPro" id="IPR052894">
    <property type="entry name" value="AsmA-related"/>
</dbReference>
<feature type="region of interest" description="Disordered" evidence="1">
    <location>
        <begin position="841"/>
        <end position="878"/>
    </location>
</feature>
<dbReference type="InterPro" id="IPR007844">
    <property type="entry name" value="AsmA"/>
</dbReference>
<keyword evidence="2" id="KW-0812">Transmembrane</keyword>
<gene>
    <name evidence="4" type="ordered locus">Adeh_2054</name>
</gene>
<dbReference type="PANTHER" id="PTHR30441:SF4">
    <property type="entry name" value="PROTEIN ASMA"/>
    <property type="match status" value="1"/>
</dbReference>
<dbReference type="InterPro" id="IPR008023">
    <property type="entry name" value="DUF748"/>
</dbReference>
<dbReference type="Pfam" id="PF05359">
    <property type="entry name" value="DUF748"/>
    <property type="match status" value="1"/>
</dbReference>
<accession>Q2IJJ2</accession>
<dbReference type="AlphaFoldDB" id="Q2IJJ2"/>